<name>A0A4Q2T298_9ACTN</name>
<dbReference type="Proteomes" id="UP000291101">
    <property type="component" value="Unassembled WGS sequence"/>
</dbReference>
<dbReference type="EMBL" id="SDWV01000009">
    <property type="protein sequence ID" value="RYC11054.1"/>
    <property type="molecule type" value="Genomic_DNA"/>
</dbReference>
<evidence type="ECO:0000313" key="2">
    <source>
        <dbReference type="EMBL" id="RYC11054.1"/>
    </source>
</evidence>
<dbReference type="AlphaFoldDB" id="A0A4Q2T298"/>
<organism evidence="2 3">
    <name type="scientific">Nocardioides zhouii</name>
    <dbReference type="NCBI Taxonomy" id="1168729"/>
    <lineage>
        <taxon>Bacteria</taxon>
        <taxon>Bacillati</taxon>
        <taxon>Actinomycetota</taxon>
        <taxon>Actinomycetes</taxon>
        <taxon>Propionibacteriales</taxon>
        <taxon>Nocardioidaceae</taxon>
        <taxon>Nocardioides</taxon>
    </lineage>
</organism>
<evidence type="ECO:0008006" key="4">
    <source>
        <dbReference type="Google" id="ProtNLM"/>
    </source>
</evidence>
<feature type="compositionally biased region" description="Low complexity" evidence="1">
    <location>
        <begin position="79"/>
        <end position="88"/>
    </location>
</feature>
<dbReference type="Gene3D" id="1.10.287.1060">
    <property type="entry name" value="ESAT-6-like"/>
    <property type="match status" value="1"/>
</dbReference>
<reference evidence="2 3" key="1">
    <citation type="submission" date="2019-01" db="EMBL/GenBank/DDBJ databases">
        <title>Novel species of Nocardioides.</title>
        <authorList>
            <person name="Liu Q."/>
            <person name="X Y.-H."/>
        </authorList>
    </citation>
    <scope>NUCLEOTIDE SEQUENCE [LARGE SCALE GENOMIC DNA]</scope>
    <source>
        <strain evidence="2 3">HLT2-9</strain>
    </source>
</reference>
<gene>
    <name evidence="2" type="ORF">EUA94_10565</name>
</gene>
<accession>A0A4Q2T298</accession>
<proteinExistence type="predicted"/>
<protein>
    <recommendedName>
        <fullName evidence="4">WXG100 family type VII secretion target</fullName>
    </recommendedName>
</protein>
<dbReference type="OrthoDB" id="3781810at2"/>
<evidence type="ECO:0000313" key="3">
    <source>
        <dbReference type="Proteomes" id="UP000291101"/>
    </source>
</evidence>
<dbReference type="RefSeq" id="WP_129426847.1">
    <property type="nucleotide sequence ID" value="NZ_SDWV01000009.1"/>
</dbReference>
<comment type="caution">
    <text evidence="2">The sequence shown here is derived from an EMBL/GenBank/DDBJ whole genome shotgun (WGS) entry which is preliminary data.</text>
</comment>
<evidence type="ECO:0000256" key="1">
    <source>
        <dbReference type="SAM" id="MobiDB-lite"/>
    </source>
</evidence>
<keyword evidence="3" id="KW-1185">Reference proteome</keyword>
<sequence length="318" mass="33880">MNGMIGADPDALDRLAGDFDRGASSLEATVLRIRVAVVANPWAGPRATRFRNDWDHRHGPQLKRTAGFLRGAAKELRIQAQQQRQASSAGGGSIAGQSTGGGGGYSRDRAVPTSPLEFWDNFQTKFQQEFGVLGILGATGALGRNASLVGRYPKGWEDLLRKSRDLRLPKNVPLPKELGPRASDFLKYKRSFNGIFSVNGLGQKVDNIPGLGKLDKFLGRAGLASAAAELATNPTPLGVSKTVAAALKTSKNPVGYLGGMALSSLNMAADAGKDVDWSPEAFHNTVDFVRSNGGAGMVAEEFGKAAHEVFTEKIWSIF</sequence>
<feature type="compositionally biased region" description="Gly residues" evidence="1">
    <location>
        <begin position="89"/>
        <end position="105"/>
    </location>
</feature>
<feature type="region of interest" description="Disordered" evidence="1">
    <location>
        <begin position="79"/>
        <end position="107"/>
    </location>
</feature>